<dbReference type="AlphaFoldDB" id="A0A0A9F388"/>
<reference evidence="1" key="1">
    <citation type="submission" date="2014-09" db="EMBL/GenBank/DDBJ databases">
        <authorList>
            <person name="Magalhaes I.L.F."/>
            <person name="Oliveira U."/>
            <person name="Santos F.R."/>
            <person name="Vidigal T.H.D.A."/>
            <person name="Brescovit A.D."/>
            <person name="Santos A.J."/>
        </authorList>
    </citation>
    <scope>NUCLEOTIDE SEQUENCE</scope>
    <source>
        <tissue evidence="1">Shoot tissue taken approximately 20 cm above the soil surface</tissue>
    </source>
</reference>
<dbReference type="EMBL" id="GBRH01190401">
    <property type="protein sequence ID" value="JAE07495.1"/>
    <property type="molecule type" value="Transcribed_RNA"/>
</dbReference>
<accession>A0A0A9F388</accession>
<proteinExistence type="predicted"/>
<reference evidence="1" key="2">
    <citation type="journal article" date="2015" name="Data Brief">
        <title>Shoot transcriptome of the giant reed, Arundo donax.</title>
        <authorList>
            <person name="Barrero R.A."/>
            <person name="Guerrero F.D."/>
            <person name="Moolhuijzen P."/>
            <person name="Goolsby J.A."/>
            <person name="Tidwell J."/>
            <person name="Bellgard S.E."/>
            <person name="Bellgard M.I."/>
        </authorList>
    </citation>
    <scope>NUCLEOTIDE SEQUENCE</scope>
    <source>
        <tissue evidence="1">Shoot tissue taken approximately 20 cm above the soil surface</tissue>
    </source>
</reference>
<protein>
    <submittedName>
        <fullName evidence="1">Uncharacterized protein</fullName>
    </submittedName>
</protein>
<sequence length="26" mass="3196">MERCILPILQKQKVQLYLRSIQRQIP</sequence>
<evidence type="ECO:0000313" key="1">
    <source>
        <dbReference type="EMBL" id="JAE07495.1"/>
    </source>
</evidence>
<name>A0A0A9F388_ARUDO</name>
<organism evidence="1">
    <name type="scientific">Arundo donax</name>
    <name type="common">Giant reed</name>
    <name type="synonym">Donax arundinaceus</name>
    <dbReference type="NCBI Taxonomy" id="35708"/>
    <lineage>
        <taxon>Eukaryota</taxon>
        <taxon>Viridiplantae</taxon>
        <taxon>Streptophyta</taxon>
        <taxon>Embryophyta</taxon>
        <taxon>Tracheophyta</taxon>
        <taxon>Spermatophyta</taxon>
        <taxon>Magnoliopsida</taxon>
        <taxon>Liliopsida</taxon>
        <taxon>Poales</taxon>
        <taxon>Poaceae</taxon>
        <taxon>PACMAD clade</taxon>
        <taxon>Arundinoideae</taxon>
        <taxon>Arundineae</taxon>
        <taxon>Arundo</taxon>
    </lineage>
</organism>